<evidence type="ECO:0000256" key="1">
    <source>
        <dbReference type="ARBA" id="ARBA00004123"/>
    </source>
</evidence>
<dbReference type="PROSITE" id="PS51253">
    <property type="entry name" value="HTH_CENPB"/>
    <property type="match status" value="1"/>
</dbReference>
<dbReference type="GO" id="GO:0003677">
    <property type="term" value="F:DNA binding"/>
    <property type="evidence" value="ECO:0007669"/>
    <property type="project" value="UniProtKB-UniRule"/>
</dbReference>
<dbReference type="SUPFAM" id="SSF46689">
    <property type="entry name" value="Homeodomain-like"/>
    <property type="match status" value="2"/>
</dbReference>
<name>A0A4Y2JMY9_ARAVE</name>
<dbReference type="InterPro" id="IPR009057">
    <property type="entry name" value="Homeodomain-like_sf"/>
</dbReference>
<keyword evidence="8" id="KW-1185">Reference proteome</keyword>
<evidence type="ECO:0000259" key="5">
    <source>
        <dbReference type="PROSITE" id="PS50960"/>
    </source>
</evidence>
<keyword evidence="3 4" id="KW-0539">Nucleus</keyword>
<keyword evidence="2 4" id="KW-0238">DNA-binding</keyword>
<protein>
    <submittedName>
        <fullName evidence="7">Tigger transposable element-derived protein 4</fullName>
    </submittedName>
</protein>
<comment type="caution">
    <text evidence="7">The sequence shown here is derived from an EMBL/GenBank/DDBJ whole genome shotgun (WGS) entry which is preliminary data.</text>
</comment>
<feature type="domain" description="HTH psq-type" evidence="5">
    <location>
        <begin position="1"/>
        <end position="49"/>
    </location>
</feature>
<evidence type="ECO:0000313" key="7">
    <source>
        <dbReference type="EMBL" id="GBM91205.1"/>
    </source>
</evidence>
<dbReference type="InterPro" id="IPR050863">
    <property type="entry name" value="CenT-Element_Derived"/>
</dbReference>
<feature type="domain" description="HTH CENPB-type" evidence="6">
    <location>
        <begin position="58"/>
        <end position="129"/>
    </location>
</feature>
<dbReference type="OrthoDB" id="6430169at2759"/>
<comment type="subcellular location">
    <subcellularLocation>
        <location evidence="1 4">Nucleus</location>
    </subcellularLocation>
</comment>
<dbReference type="PANTHER" id="PTHR19303:SF73">
    <property type="entry name" value="PROTEIN PDC2"/>
    <property type="match status" value="1"/>
</dbReference>
<evidence type="ECO:0000259" key="6">
    <source>
        <dbReference type="PROSITE" id="PS51253"/>
    </source>
</evidence>
<dbReference type="AlphaFoldDB" id="A0A4Y2JMY9"/>
<gene>
    <name evidence="7" type="primary">Tigd4_24</name>
    <name evidence="7" type="ORF">AVEN_4239_1</name>
</gene>
<dbReference type="Pfam" id="PF03184">
    <property type="entry name" value="DDE_1"/>
    <property type="match status" value="1"/>
</dbReference>
<proteinExistence type="predicted"/>
<accession>A0A4Y2JMY9</accession>
<feature type="DNA-binding region" description="H-T-H motif" evidence="4">
    <location>
        <begin position="25"/>
        <end position="45"/>
    </location>
</feature>
<sequence>MSKRKCLSIKEKNLILHEVDKGVKKKDIALKFGIPPNSLSTIIKNRDKIQNYDSTNSCSKRLKTCFYEDVDETVLKWIHTMRDKNVPISGPFIIEKALQFAKALGYDELRGSNGWLEKFKRRHGIMAKVISGESKDVDDNDSGNWIAEILSNILKDYKPENIFNVDETALFFQCLPQKTLTFKKEKCFGGKQSKARVTVMLVANMTGHQKLKSLVIGRSKNPRCFKGAKSLEVDYDFNKKYWMTSEICEKWVQKLDKRMIAECRKIFLVFDNWPAHPKEINQKLKNVTVFYLAPNTASKLQPMDQGVIKNFKIHSRKRVA</sequence>
<evidence type="ECO:0000313" key="8">
    <source>
        <dbReference type="Proteomes" id="UP000499080"/>
    </source>
</evidence>
<dbReference type="SMART" id="SM00674">
    <property type="entry name" value="CENPB"/>
    <property type="match status" value="1"/>
</dbReference>
<dbReference type="InterPro" id="IPR007889">
    <property type="entry name" value="HTH_Psq"/>
</dbReference>
<organism evidence="7 8">
    <name type="scientific">Araneus ventricosus</name>
    <name type="common">Orbweaver spider</name>
    <name type="synonym">Epeira ventricosa</name>
    <dbReference type="NCBI Taxonomy" id="182803"/>
    <lineage>
        <taxon>Eukaryota</taxon>
        <taxon>Metazoa</taxon>
        <taxon>Ecdysozoa</taxon>
        <taxon>Arthropoda</taxon>
        <taxon>Chelicerata</taxon>
        <taxon>Arachnida</taxon>
        <taxon>Araneae</taxon>
        <taxon>Araneomorphae</taxon>
        <taxon>Entelegynae</taxon>
        <taxon>Araneoidea</taxon>
        <taxon>Araneidae</taxon>
        <taxon>Araneus</taxon>
    </lineage>
</organism>
<dbReference type="EMBL" id="BGPR01003683">
    <property type="protein sequence ID" value="GBM91205.1"/>
    <property type="molecule type" value="Genomic_DNA"/>
</dbReference>
<dbReference type="GO" id="GO:0005634">
    <property type="term" value="C:nucleus"/>
    <property type="evidence" value="ECO:0007669"/>
    <property type="project" value="UniProtKB-SubCell"/>
</dbReference>
<evidence type="ECO:0000256" key="2">
    <source>
        <dbReference type="ARBA" id="ARBA00023125"/>
    </source>
</evidence>
<dbReference type="InterPro" id="IPR004875">
    <property type="entry name" value="DDE_SF_endonuclease_dom"/>
</dbReference>
<dbReference type="InterPro" id="IPR006600">
    <property type="entry name" value="HTH_CenpB_DNA-bd_dom"/>
</dbReference>
<reference evidence="7 8" key="1">
    <citation type="journal article" date="2019" name="Sci. Rep.">
        <title>Orb-weaving spider Araneus ventricosus genome elucidates the spidroin gene catalogue.</title>
        <authorList>
            <person name="Kono N."/>
            <person name="Nakamura H."/>
            <person name="Ohtoshi R."/>
            <person name="Moran D.A.P."/>
            <person name="Shinohara A."/>
            <person name="Yoshida Y."/>
            <person name="Fujiwara M."/>
            <person name="Mori M."/>
            <person name="Tomita M."/>
            <person name="Arakawa K."/>
        </authorList>
    </citation>
    <scope>NUCLEOTIDE SEQUENCE [LARGE SCALE GENOMIC DNA]</scope>
</reference>
<dbReference type="Pfam" id="PF03221">
    <property type="entry name" value="HTH_Tnp_Tc5"/>
    <property type="match status" value="1"/>
</dbReference>
<dbReference type="Gene3D" id="1.10.10.60">
    <property type="entry name" value="Homeodomain-like"/>
    <property type="match status" value="2"/>
</dbReference>
<evidence type="ECO:0000256" key="4">
    <source>
        <dbReference type="PROSITE-ProRule" id="PRU00320"/>
    </source>
</evidence>
<dbReference type="PROSITE" id="PS50960">
    <property type="entry name" value="HTH_PSQ"/>
    <property type="match status" value="1"/>
</dbReference>
<evidence type="ECO:0000256" key="3">
    <source>
        <dbReference type="ARBA" id="ARBA00023242"/>
    </source>
</evidence>
<dbReference type="Pfam" id="PF04218">
    <property type="entry name" value="CENP-B_N"/>
    <property type="match status" value="1"/>
</dbReference>
<dbReference type="PANTHER" id="PTHR19303">
    <property type="entry name" value="TRANSPOSON"/>
    <property type="match status" value="1"/>
</dbReference>
<dbReference type="Proteomes" id="UP000499080">
    <property type="component" value="Unassembled WGS sequence"/>
</dbReference>